<dbReference type="InterPro" id="IPR001343">
    <property type="entry name" value="Hemolysn_Ca-bd"/>
</dbReference>
<dbReference type="PANTHER" id="PTHR38340">
    <property type="entry name" value="S-LAYER PROTEIN"/>
    <property type="match status" value="1"/>
</dbReference>
<proteinExistence type="predicted"/>
<feature type="region of interest" description="Disordered" evidence="3">
    <location>
        <begin position="98"/>
        <end position="128"/>
    </location>
</feature>
<accession>A0ABX0W522</accession>
<name>A0ABX0W522_9RHOB</name>
<evidence type="ECO:0000259" key="4">
    <source>
        <dbReference type="Pfam" id="PF13403"/>
    </source>
</evidence>
<evidence type="ECO:0000256" key="1">
    <source>
        <dbReference type="ARBA" id="ARBA00004613"/>
    </source>
</evidence>
<dbReference type="InterPro" id="IPR011049">
    <property type="entry name" value="Serralysin-like_metalloprot_C"/>
</dbReference>
<dbReference type="SUPFAM" id="SSF51294">
    <property type="entry name" value="Hedgehog/intein (Hint) domain"/>
    <property type="match status" value="1"/>
</dbReference>
<dbReference type="InterPro" id="IPR050557">
    <property type="entry name" value="RTX_toxin/Mannuronan_C5-epim"/>
</dbReference>
<feature type="domain" description="Hedgehog/Intein (Hint)" evidence="4">
    <location>
        <begin position="464"/>
        <end position="610"/>
    </location>
</feature>
<evidence type="ECO:0000256" key="3">
    <source>
        <dbReference type="SAM" id="MobiDB-lite"/>
    </source>
</evidence>
<organism evidence="5 6">
    <name type="scientific">Marivivens donghaensis</name>
    <dbReference type="NCBI Taxonomy" id="1699413"/>
    <lineage>
        <taxon>Bacteria</taxon>
        <taxon>Pseudomonadati</taxon>
        <taxon>Pseudomonadota</taxon>
        <taxon>Alphaproteobacteria</taxon>
        <taxon>Rhodobacterales</taxon>
        <taxon>Paracoccaceae</taxon>
        <taxon>Marivivens group</taxon>
        <taxon>Marivivens</taxon>
    </lineage>
</organism>
<keyword evidence="6" id="KW-1185">Reference proteome</keyword>
<dbReference type="Gene3D" id="2.170.16.10">
    <property type="entry name" value="Hedgehog/Intein (Hint) domain"/>
    <property type="match status" value="1"/>
</dbReference>
<protein>
    <submittedName>
        <fullName evidence="5">Type I secretion protein</fullName>
    </submittedName>
</protein>
<dbReference type="EMBL" id="JAATOP010000017">
    <property type="protein sequence ID" value="NIY73978.1"/>
    <property type="molecule type" value="Genomic_DNA"/>
</dbReference>
<evidence type="ECO:0000313" key="5">
    <source>
        <dbReference type="EMBL" id="NIY73978.1"/>
    </source>
</evidence>
<dbReference type="Pfam" id="PF13403">
    <property type="entry name" value="Hint_2"/>
    <property type="match status" value="1"/>
</dbReference>
<comment type="subcellular location">
    <subcellularLocation>
        <location evidence="1">Secreted</location>
    </subcellularLocation>
</comment>
<dbReference type="InterPro" id="IPR036844">
    <property type="entry name" value="Hint_dom_sf"/>
</dbReference>
<evidence type="ECO:0000256" key="2">
    <source>
        <dbReference type="ARBA" id="ARBA00022525"/>
    </source>
</evidence>
<feature type="compositionally biased region" description="Gly residues" evidence="3">
    <location>
        <begin position="104"/>
        <end position="125"/>
    </location>
</feature>
<dbReference type="Gene3D" id="2.150.10.10">
    <property type="entry name" value="Serralysin-like metalloprotease, C-terminal"/>
    <property type="match status" value="5"/>
</dbReference>
<feature type="region of interest" description="Disordered" evidence="3">
    <location>
        <begin position="337"/>
        <end position="357"/>
    </location>
</feature>
<dbReference type="InterPro" id="IPR028992">
    <property type="entry name" value="Hedgehog/Intein_dom"/>
</dbReference>
<dbReference type="InterPro" id="IPR006141">
    <property type="entry name" value="Intein_N"/>
</dbReference>
<gene>
    <name evidence="5" type="ORF">HCZ30_16230</name>
</gene>
<dbReference type="PROSITE" id="PS50817">
    <property type="entry name" value="INTEIN_N_TER"/>
    <property type="match status" value="1"/>
</dbReference>
<dbReference type="InterPro" id="IPR018511">
    <property type="entry name" value="Hemolysin-typ_Ca-bd_CS"/>
</dbReference>
<evidence type="ECO:0000313" key="6">
    <source>
        <dbReference type="Proteomes" id="UP000709466"/>
    </source>
</evidence>
<comment type="caution">
    <text evidence="5">The sequence shown here is derived from an EMBL/GenBank/DDBJ whole genome shotgun (WGS) entry which is preliminary data.</text>
</comment>
<dbReference type="PANTHER" id="PTHR38340:SF1">
    <property type="entry name" value="S-LAYER PROTEIN"/>
    <property type="match status" value="1"/>
</dbReference>
<keyword evidence="2" id="KW-0964">Secreted</keyword>
<dbReference type="PRINTS" id="PR00313">
    <property type="entry name" value="CABNDNGRPT"/>
</dbReference>
<dbReference type="Proteomes" id="UP000709466">
    <property type="component" value="Unassembled WGS sequence"/>
</dbReference>
<dbReference type="Pfam" id="PF00353">
    <property type="entry name" value="HemolysinCabind"/>
    <property type="match status" value="7"/>
</dbReference>
<reference evidence="5 6" key="1">
    <citation type="submission" date="2020-03" db="EMBL/GenBank/DDBJ databases">
        <title>Bacterial isolates of synthetic phycosphere.</title>
        <authorList>
            <person name="Fu H."/>
            <person name="Moran M.A."/>
        </authorList>
    </citation>
    <scope>NUCLEOTIDE SEQUENCE [LARGE SCALE GENOMIC DNA]</scope>
    <source>
        <strain evidence="5 6">HF1</strain>
    </source>
</reference>
<dbReference type="SUPFAM" id="SSF51120">
    <property type="entry name" value="beta-Roll"/>
    <property type="match status" value="4"/>
</dbReference>
<sequence length="657" mass="68946">MGTAGDDVIDVNYAGDPDGDFVDNDDAILTGDTGNDDLIYGYGGNDSILAGDGNDEVYGGAGNDTIDGGVGDDIITGGEGNDTIVAGAGNDEVYGGNGDDSVQGGAGNDNIYGGGGNDTLRGGDGNDSLFGGQDDDYIIGGDGDDYVNGNGGFDTLDGALGNDRIIGGEEEDVLIGGAGNDTLYGQGADDSLIGNTGSDEIYGGKGDDIIDASSQYPYALPDVGYPGLYPSDTDPNNDRDYVDGGEGNDTIFTGDDADTIRGGTGDDYLDGGIDADEIWGDEGNDYIIGGEGDDVLYGGDGDDFIAGGLGPNFPDSINQPNDGTDLVLNNGRDDISAGAGNDTVYGQDDDDTIRGGEGDDYLDGGIDDDIIWGNEGSDTIVGGDGVDTLYGGLNSDTFLGGNVGDYVEGGEDPDNSDVDVLDLTGVAFDRIVYDNGNPEAGTVYFDANDDTQTMRFEQIENVIPCFTPGTLIATARGQVPVEKLREGDKVITRDNGIQEIAWVGSKLMTTKDLVAAPHMRPVLIKAGALGNGLPERDMMVSPNHRLLVASDVAELYFEEREVLAAAKHLVGSQGIHQIDVTNTNYIHFMFERHEVVLSDGAWTESFQPGDYSLKGIGKEQRNEIFELFPELREKVGVENYQSARKSLKKHEAKLLVR</sequence>
<dbReference type="PROSITE" id="PS00330">
    <property type="entry name" value="HEMOLYSIN_CALCIUM"/>
    <property type="match status" value="7"/>
</dbReference>